<dbReference type="Proteomes" id="UP000750502">
    <property type="component" value="Unassembled WGS sequence"/>
</dbReference>
<accession>A0A9P7KXM9</accession>
<name>A0A9P7KXM9_9HYPO</name>
<dbReference type="EMBL" id="JADFTT010003178">
    <property type="protein sequence ID" value="KAG5744410.1"/>
    <property type="molecule type" value="Genomic_DNA"/>
</dbReference>
<organism evidence="1 2">
    <name type="scientific">Fusarium xylarioides</name>
    <dbReference type="NCBI Taxonomy" id="221167"/>
    <lineage>
        <taxon>Eukaryota</taxon>
        <taxon>Fungi</taxon>
        <taxon>Dikarya</taxon>
        <taxon>Ascomycota</taxon>
        <taxon>Pezizomycotina</taxon>
        <taxon>Sordariomycetes</taxon>
        <taxon>Hypocreomycetidae</taxon>
        <taxon>Hypocreales</taxon>
        <taxon>Nectriaceae</taxon>
        <taxon>Fusarium</taxon>
        <taxon>Fusarium fujikuroi species complex</taxon>
    </lineage>
</organism>
<dbReference type="AlphaFoldDB" id="A0A9P7KXM9"/>
<keyword evidence="2" id="KW-1185">Reference proteome</keyword>
<protein>
    <submittedName>
        <fullName evidence="1">Uncharacterized protein</fullName>
    </submittedName>
</protein>
<reference evidence="1" key="2">
    <citation type="submission" date="2020-10" db="EMBL/GenBank/DDBJ databases">
        <authorList>
            <person name="Peck L.D."/>
            <person name="Nowell R.W."/>
            <person name="Flood J."/>
            <person name="Ryan M.J."/>
            <person name="Barraclough T.G."/>
        </authorList>
    </citation>
    <scope>NUCLEOTIDE SEQUENCE</scope>
    <source>
        <strain evidence="1">IMI 127659i</strain>
    </source>
</reference>
<proteinExistence type="predicted"/>
<reference evidence="1" key="1">
    <citation type="journal article" date="2020" name="bioRxiv">
        <title>Historical genomics reveals the evolutionary mechanisms behind multiple outbreaks of the host-specific coffee wilt pathogen Fusarium xylarioides.</title>
        <authorList>
            <person name="Peck D."/>
            <person name="Nowell R.W."/>
            <person name="Flood J."/>
            <person name="Ryan M.J."/>
            <person name="Barraclough T.G."/>
        </authorList>
    </citation>
    <scope>NUCLEOTIDE SEQUENCE</scope>
    <source>
        <strain evidence="1">IMI 127659i</strain>
    </source>
</reference>
<feature type="non-terminal residue" evidence="1">
    <location>
        <position position="1"/>
    </location>
</feature>
<dbReference type="OrthoDB" id="5150811at2759"/>
<sequence>ICFTDEVTVSNAPNNPDGWIFRQPDEKYHTDLVNVQQHVKLTISLMFWGGIA</sequence>
<gene>
    <name evidence="1" type="ORF">H9Q72_014512</name>
</gene>
<evidence type="ECO:0000313" key="2">
    <source>
        <dbReference type="Proteomes" id="UP000750502"/>
    </source>
</evidence>
<comment type="caution">
    <text evidence="1">The sequence shown here is derived from an EMBL/GenBank/DDBJ whole genome shotgun (WGS) entry which is preliminary data.</text>
</comment>
<evidence type="ECO:0000313" key="1">
    <source>
        <dbReference type="EMBL" id="KAG5744410.1"/>
    </source>
</evidence>